<dbReference type="HOGENOM" id="CLU_2574759_0_0_1"/>
<feature type="region of interest" description="Disordered" evidence="1">
    <location>
        <begin position="1"/>
        <end position="25"/>
    </location>
</feature>
<evidence type="ECO:0000313" key="3">
    <source>
        <dbReference type="Proteomes" id="UP000054018"/>
    </source>
</evidence>
<reference evidence="2 3" key="1">
    <citation type="submission" date="2014-04" db="EMBL/GenBank/DDBJ databases">
        <authorList>
            <consortium name="DOE Joint Genome Institute"/>
            <person name="Kuo A."/>
            <person name="Kohler A."/>
            <person name="Costa M.D."/>
            <person name="Nagy L.G."/>
            <person name="Floudas D."/>
            <person name="Copeland A."/>
            <person name="Barry K.W."/>
            <person name="Cichocki N."/>
            <person name="Veneault-Fourrey C."/>
            <person name="LaButti K."/>
            <person name="Lindquist E.A."/>
            <person name="Lipzen A."/>
            <person name="Lundell T."/>
            <person name="Morin E."/>
            <person name="Murat C."/>
            <person name="Sun H."/>
            <person name="Tunlid A."/>
            <person name="Henrissat B."/>
            <person name="Grigoriev I.V."/>
            <person name="Hibbett D.S."/>
            <person name="Martin F."/>
            <person name="Nordberg H.P."/>
            <person name="Cantor M.N."/>
            <person name="Hua S.X."/>
        </authorList>
    </citation>
    <scope>NUCLEOTIDE SEQUENCE [LARGE SCALE GENOMIC DNA]</scope>
    <source>
        <strain evidence="2 3">441</strain>
    </source>
</reference>
<evidence type="ECO:0000256" key="1">
    <source>
        <dbReference type="SAM" id="MobiDB-lite"/>
    </source>
</evidence>
<dbReference type="EMBL" id="KN833892">
    <property type="protein sequence ID" value="KIK15410.1"/>
    <property type="molecule type" value="Genomic_DNA"/>
</dbReference>
<dbReference type="Proteomes" id="UP000054018">
    <property type="component" value="Unassembled WGS sequence"/>
</dbReference>
<proteinExistence type="predicted"/>
<gene>
    <name evidence="2" type="ORF">PISMIDRAFT_687329</name>
</gene>
<reference evidence="3" key="2">
    <citation type="submission" date="2015-01" db="EMBL/GenBank/DDBJ databases">
        <title>Evolutionary Origins and Diversification of the Mycorrhizal Mutualists.</title>
        <authorList>
            <consortium name="DOE Joint Genome Institute"/>
            <consortium name="Mycorrhizal Genomics Consortium"/>
            <person name="Kohler A."/>
            <person name="Kuo A."/>
            <person name="Nagy L.G."/>
            <person name="Floudas D."/>
            <person name="Copeland A."/>
            <person name="Barry K.W."/>
            <person name="Cichocki N."/>
            <person name="Veneault-Fourrey C."/>
            <person name="LaButti K."/>
            <person name="Lindquist E.A."/>
            <person name="Lipzen A."/>
            <person name="Lundell T."/>
            <person name="Morin E."/>
            <person name="Murat C."/>
            <person name="Riley R."/>
            <person name="Ohm R."/>
            <person name="Sun H."/>
            <person name="Tunlid A."/>
            <person name="Henrissat B."/>
            <person name="Grigoriev I.V."/>
            <person name="Hibbett D.S."/>
            <person name="Martin F."/>
        </authorList>
    </citation>
    <scope>NUCLEOTIDE SEQUENCE [LARGE SCALE GENOMIC DNA]</scope>
    <source>
        <strain evidence="3">441</strain>
    </source>
</reference>
<organism evidence="2 3">
    <name type="scientific">Pisolithus microcarpus 441</name>
    <dbReference type="NCBI Taxonomy" id="765257"/>
    <lineage>
        <taxon>Eukaryota</taxon>
        <taxon>Fungi</taxon>
        <taxon>Dikarya</taxon>
        <taxon>Basidiomycota</taxon>
        <taxon>Agaricomycotina</taxon>
        <taxon>Agaricomycetes</taxon>
        <taxon>Agaricomycetidae</taxon>
        <taxon>Boletales</taxon>
        <taxon>Sclerodermatineae</taxon>
        <taxon>Pisolithaceae</taxon>
        <taxon>Pisolithus</taxon>
    </lineage>
</organism>
<protein>
    <submittedName>
        <fullName evidence="2">Uncharacterized protein</fullName>
    </submittedName>
</protein>
<keyword evidence="3" id="KW-1185">Reference proteome</keyword>
<accession>A0A0C9XSX0</accession>
<sequence>MRSSDNADKGVPFKSVSHHKDDVADLEVPDTKLRAIKKDSTRTAAHETKLSSDNVMRYSIASFGSRPCNHKGGSYVEFGIR</sequence>
<dbReference type="AlphaFoldDB" id="A0A0C9XSX0"/>
<name>A0A0C9XSX0_9AGAM</name>
<evidence type="ECO:0000313" key="2">
    <source>
        <dbReference type="EMBL" id="KIK15410.1"/>
    </source>
</evidence>